<accession>A0A0W0Z6Y1</accession>
<organism evidence="2 3">
    <name type="scientific">Legionella spiritensis</name>
    <dbReference type="NCBI Taxonomy" id="452"/>
    <lineage>
        <taxon>Bacteria</taxon>
        <taxon>Pseudomonadati</taxon>
        <taxon>Pseudomonadota</taxon>
        <taxon>Gammaproteobacteria</taxon>
        <taxon>Legionellales</taxon>
        <taxon>Legionellaceae</taxon>
        <taxon>Legionella</taxon>
    </lineage>
</organism>
<dbReference type="Pfam" id="PF20876">
    <property type="entry name" value="VipE"/>
    <property type="match status" value="1"/>
</dbReference>
<dbReference type="Proteomes" id="UP000054877">
    <property type="component" value="Unassembled WGS sequence"/>
</dbReference>
<proteinExistence type="predicted"/>
<dbReference type="PATRIC" id="fig|452.5.peg.1124"/>
<name>A0A0W0Z6Y1_LEGSP</name>
<dbReference type="STRING" id="452.Lspi_1026"/>
<evidence type="ECO:0000259" key="1">
    <source>
        <dbReference type="Pfam" id="PF20876"/>
    </source>
</evidence>
<keyword evidence="3" id="KW-1185">Reference proteome</keyword>
<dbReference type="EMBL" id="LNYX01000012">
    <property type="protein sequence ID" value="KTD64859.1"/>
    <property type="molecule type" value="Genomic_DNA"/>
</dbReference>
<feature type="domain" description="VipE-like N-terminal" evidence="1">
    <location>
        <begin position="19"/>
        <end position="133"/>
    </location>
</feature>
<dbReference type="OrthoDB" id="5647819at2"/>
<dbReference type="InterPro" id="IPR049417">
    <property type="entry name" value="VipE-like_N"/>
</dbReference>
<evidence type="ECO:0000313" key="2">
    <source>
        <dbReference type="EMBL" id="KTD64859.1"/>
    </source>
</evidence>
<dbReference type="RefSeq" id="WP_058482959.1">
    <property type="nucleotide sequence ID" value="NZ_CAAAII010000003.1"/>
</dbReference>
<sequence>MSKQKGKIATSSVTDGWTPMKHTRQVLSAWRDKILHGDLTITDIEKLEKDIVSGGGYHPLTIDSQNKLTYDDQGYTQQEAVIDFVLAVCPYLSAARLYRLTEMALAKEISGAVDNTFLRNNELARYLLVYETGIHTKTEEIPDVLKAHLEPLTRQFSEESCKNIINHSILKTLENLRDNHHGFEALRLSKPIDSDFVKELKTKYLVERAGFCYETKDARQYKGKADRSMEKTELPAWLVDIYSPVKRVARKPRPGILHFFKPHKPGVKEKSPVKERSLYNDVL</sequence>
<evidence type="ECO:0000313" key="3">
    <source>
        <dbReference type="Proteomes" id="UP000054877"/>
    </source>
</evidence>
<comment type="caution">
    <text evidence="2">The sequence shown here is derived from an EMBL/GenBank/DDBJ whole genome shotgun (WGS) entry which is preliminary data.</text>
</comment>
<dbReference type="AlphaFoldDB" id="A0A0W0Z6Y1"/>
<protein>
    <recommendedName>
        <fullName evidence="1">VipE-like N-terminal domain-containing protein</fullName>
    </recommendedName>
</protein>
<reference evidence="2 3" key="1">
    <citation type="submission" date="2015-11" db="EMBL/GenBank/DDBJ databases">
        <title>Genomic analysis of 38 Legionella species identifies large and diverse effector repertoires.</title>
        <authorList>
            <person name="Burstein D."/>
            <person name="Amaro F."/>
            <person name="Zusman T."/>
            <person name="Lifshitz Z."/>
            <person name="Cohen O."/>
            <person name="Gilbert J.A."/>
            <person name="Pupko T."/>
            <person name="Shuman H.A."/>
            <person name="Segal G."/>
        </authorList>
    </citation>
    <scope>NUCLEOTIDE SEQUENCE [LARGE SCALE GENOMIC DNA]</scope>
    <source>
        <strain evidence="2 3">Mt.St.Helens-9</strain>
    </source>
</reference>
<gene>
    <name evidence="2" type="ORF">Lspi_1026</name>
</gene>